<dbReference type="Proteomes" id="UP000193689">
    <property type="component" value="Unassembled WGS sequence"/>
</dbReference>
<gene>
    <name evidence="3" type="ORF">BCR38DRAFT_334890</name>
</gene>
<dbReference type="GeneID" id="63771565"/>
<evidence type="ECO:0000313" key="4">
    <source>
        <dbReference type="Proteomes" id="UP000193689"/>
    </source>
</evidence>
<feature type="domain" description="Glycosyl transferase CAP10" evidence="2">
    <location>
        <begin position="156"/>
        <end position="438"/>
    </location>
</feature>
<protein>
    <recommendedName>
        <fullName evidence="2">Glycosyl transferase CAP10 domain-containing protein</fullName>
    </recommendedName>
</protein>
<keyword evidence="1" id="KW-0812">Transmembrane</keyword>
<dbReference type="PANTHER" id="PTHR12203">
    <property type="entry name" value="KDEL LYS-ASP-GLU-LEU CONTAINING - RELATED"/>
    <property type="match status" value="1"/>
</dbReference>
<dbReference type="OrthoDB" id="202415at2759"/>
<reference evidence="3 4" key="1">
    <citation type="submission" date="2016-07" db="EMBL/GenBank/DDBJ databases">
        <title>Pervasive Adenine N6-methylation of Active Genes in Fungi.</title>
        <authorList>
            <consortium name="DOE Joint Genome Institute"/>
            <person name="Mondo S.J."/>
            <person name="Dannebaum R.O."/>
            <person name="Kuo R.C."/>
            <person name="Labutti K."/>
            <person name="Haridas S."/>
            <person name="Kuo A."/>
            <person name="Salamov A."/>
            <person name="Ahrendt S.R."/>
            <person name="Lipzen A."/>
            <person name="Sullivan W."/>
            <person name="Andreopoulos W.B."/>
            <person name="Clum A."/>
            <person name="Lindquist E."/>
            <person name="Daum C."/>
            <person name="Ramamoorthy G.K."/>
            <person name="Gryganskyi A."/>
            <person name="Culley D."/>
            <person name="Magnuson J.K."/>
            <person name="James T.Y."/>
            <person name="O'Malley M.A."/>
            <person name="Stajich J.E."/>
            <person name="Spatafora J.W."/>
            <person name="Visel A."/>
            <person name="Grigoriev I.V."/>
        </authorList>
    </citation>
    <scope>NUCLEOTIDE SEQUENCE [LARGE SCALE GENOMIC DNA]</scope>
    <source>
        <strain evidence="3 4">CBS 129021</strain>
    </source>
</reference>
<dbReference type="InterPro" id="IPR006598">
    <property type="entry name" value="CAP10"/>
</dbReference>
<dbReference type="EMBL" id="MCFJ01000003">
    <property type="protein sequence ID" value="ORY68838.1"/>
    <property type="molecule type" value="Genomic_DNA"/>
</dbReference>
<sequence>MGSTIKPLHTRQSSRLRQLAIICVLLLAIYCFLLVPNHSLDSSRTILDSSYSYPSSPHIHQSPSLEVLNNLFLTHSQCTTTFPGLTSEIDTVVSKGPFTLSPSGPLGPLVARIHNGKLSILQWVRKSDLSADMLAHRSATLHQIAAALLTSPNPDEIPDTIFAFNHHDDPLSPSFSYSRPADTALNKPSSHIFPVPHFSFYSWPLPFIGSFPRAASAITSLESTFSSPKGSWSSKIPKAIWRGTTRFNNARAGRVRQTLLLTSSSKPWADIEALKWVTNGHNASNALAIEDFCRYKYIIQTEGITYSGRFQFHQLCASVVITPPLAWMQHTTHLVRPVFSSSGFDGGNPRLAPYPAPWVKEAWPREYRAEEANIVFVAPDWSDLEATIEWLEKHPQVAEGIARRQREMFHEAGYLSPAAEMCYWRAAIRGWSKVARYEGQGFEDVEGMPWEEFSLTEVHK</sequence>
<proteinExistence type="predicted"/>
<feature type="transmembrane region" description="Helical" evidence="1">
    <location>
        <begin position="16"/>
        <end position="35"/>
    </location>
</feature>
<dbReference type="AlphaFoldDB" id="A0A1Y2EB95"/>
<keyword evidence="4" id="KW-1185">Reference proteome</keyword>
<evidence type="ECO:0000259" key="2">
    <source>
        <dbReference type="SMART" id="SM00672"/>
    </source>
</evidence>
<dbReference type="PANTHER" id="PTHR12203:SF63">
    <property type="entry name" value="GLYCOSYL TRANSFERASE CAP10 DOMAIN-CONTAINING PROTEIN"/>
    <property type="match status" value="1"/>
</dbReference>
<name>A0A1Y2EB95_9PEZI</name>
<dbReference type="InParanoid" id="A0A1Y2EB95"/>
<keyword evidence="1" id="KW-1133">Transmembrane helix</keyword>
<dbReference type="RefSeq" id="XP_040719125.1">
    <property type="nucleotide sequence ID" value="XM_040855353.1"/>
</dbReference>
<comment type="caution">
    <text evidence="3">The sequence shown here is derived from an EMBL/GenBank/DDBJ whole genome shotgun (WGS) entry which is preliminary data.</text>
</comment>
<dbReference type="Pfam" id="PF05686">
    <property type="entry name" value="Glyco_transf_90"/>
    <property type="match status" value="1"/>
</dbReference>
<organism evidence="3 4">
    <name type="scientific">Pseudomassariella vexata</name>
    <dbReference type="NCBI Taxonomy" id="1141098"/>
    <lineage>
        <taxon>Eukaryota</taxon>
        <taxon>Fungi</taxon>
        <taxon>Dikarya</taxon>
        <taxon>Ascomycota</taxon>
        <taxon>Pezizomycotina</taxon>
        <taxon>Sordariomycetes</taxon>
        <taxon>Xylariomycetidae</taxon>
        <taxon>Amphisphaeriales</taxon>
        <taxon>Pseudomassariaceae</taxon>
        <taxon>Pseudomassariella</taxon>
    </lineage>
</organism>
<dbReference type="SMART" id="SM00672">
    <property type="entry name" value="CAP10"/>
    <property type="match status" value="1"/>
</dbReference>
<accession>A0A1Y2EB95</accession>
<keyword evidence="1" id="KW-0472">Membrane</keyword>
<dbReference type="InterPro" id="IPR051091">
    <property type="entry name" value="O-Glucosyltr/Glycosyltrsf_90"/>
</dbReference>
<evidence type="ECO:0000256" key="1">
    <source>
        <dbReference type="SAM" id="Phobius"/>
    </source>
</evidence>
<evidence type="ECO:0000313" key="3">
    <source>
        <dbReference type="EMBL" id="ORY68838.1"/>
    </source>
</evidence>